<dbReference type="AlphaFoldDB" id="A0A838BHB4"/>
<evidence type="ECO:0000256" key="6">
    <source>
        <dbReference type="ARBA" id="ARBA00022989"/>
    </source>
</evidence>
<comment type="function">
    <text evidence="9">Part of the tripartite ATP-independent periplasmic (TRAP) transport system.</text>
</comment>
<feature type="transmembrane region" description="Helical" evidence="9">
    <location>
        <begin position="90"/>
        <end position="111"/>
    </location>
</feature>
<evidence type="ECO:0000256" key="8">
    <source>
        <dbReference type="ARBA" id="ARBA00038436"/>
    </source>
</evidence>
<comment type="subunit">
    <text evidence="9">The complex comprises the extracytoplasmic solute receptor protein and the two transmembrane proteins.</text>
</comment>
<organism evidence="11 12">
    <name type="scientific">Microvirga mediterraneensis</name>
    <dbReference type="NCBI Taxonomy" id="2754695"/>
    <lineage>
        <taxon>Bacteria</taxon>
        <taxon>Pseudomonadati</taxon>
        <taxon>Pseudomonadota</taxon>
        <taxon>Alphaproteobacteria</taxon>
        <taxon>Hyphomicrobiales</taxon>
        <taxon>Methylobacteriaceae</taxon>
        <taxon>Microvirga</taxon>
    </lineage>
</organism>
<dbReference type="GO" id="GO:0015740">
    <property type="term" value="P:C4-dicarboxylate transport"/>
    <property type="evidence" value="ECO:0007669"/>
    <property type="project" value="TreeGrafter"/>
</dbReference>
<feature type="transmembrane region" description="Helical" evidence="9">
    <location>
        <begin position="21"/>
        <end position="41"/>
    </location>
</feature>
<keyword evidence="5 9" id="KW-0812">Transmembrane</keyword>
<evidence type="ECO:0000256" key="2">
    <source>
        <dbReference type="ARBA" id="ARBA00022448"/>
    </source>
</evidence>
<proteinExistence type="inferred from homology"/>
<feature type="domain" description="Tripartite ATP-independent periplasmic transporters DctQ component" evidence="10">
    <location>
        <begin position="27"/>
        <end position="152"/>
    </location>
</feature>
<comment type="subcellular location">
    <subcellularLocation>
        <location evidence="1 9">Cell inner membrane</location>
        <topology evidence="1 9">Multi-pass membrane protein</topology>
    </subcellularLocation>
</comment>
<evidence type="ECO:0000256" key="3">
    <source>
        <dbReference type="ARBA" id="ARBA00022475"/>
    </source>
</evidence>
<gene>
    <name evidence="11" type="ORF">H0S73_00615</name>
</gene>
<evidence type="ECO:0000313" key="11">
    <source>
        <dbReference type="EMBL" id="MBA1154625.1"/>
    </source>
</evidence>
<accession>A0A838BHB4</accession>
<keyword evidence="7 9" id="KW-0472">Membrane</keyword>
<keyword evidence="4 9" id="KW-0997">Cell inner membrane</keyword>
<feature type="transmembrane region" description="Helical" evidence="9">
    <location>
        <begin position="131"/>
        <end position="149"/>
    </location>
</feature>
<dbReference type="PANTHER" id="PTHR35011">
    <property type="entry name" value="2,3-DIKETO-L-GULONATE TRAP TRANSPORTER SMALL PERMEASE PROTEIN YIAM"/>
    <property type="match status" value="1"/>
</dbReference>
<dbReference type="GO" id="GO:0022857">
    <property type="term" value="F:transmembrane transporter activity"/>
    <property type="evidence" value="ECO:0007669"/>
    <property type="project" value="UniProtKB-UniRule"/>
</dbReference>
<evidence type="ECO:0000256" key="7">
    <source>
        <dbReference type="ARBA" id="ARBA00023136"/>
    </source>
</evidence>
<dbReference type="GO" id="GO:0005886">
    <property type="term" value="C:plasma membrane"/>
    <property type="evidence" value="ECO:0007669"/>
    <property type="project" value="UniProtKB-SubCell"/>
</dbReference>
<dbReference type="EMBL" id="JACDXJ010000001">
    <property type="protein sequence ID" value="MBA1154625.1"/>
    <property type="molecule type" value="Genomic_DNA"/>
</dbReference>
<sequence>MTARLRTAGSWLARRAENIAAAMLGAMFLAFLLQIVFRYVLGLPIGWTHEASVILWIWLVLWGAAFVITEREEIRFDIVYGSVGPGSRRAMCVITAVALIALYAISFPAVVDYITFMKVEKTGYLKIRFDWLFSIYIIFVVASIIRYIWLGWQALRGIAPDEFDPTKASSGV</sequence>
<evidence type="ECO:0000256" key="5">
    <source>
        <dbReference type="ARBA" id="ARBA00022692"/>
    </source>
</evidence>
<comment type="similarity">
    <text evidence="8 9">Belongs to the TRAP transporter small permease family.</text>
</comment>
<dbReference type="RefSeq" id="WP_181050322.1">
    <property type="nucleotide sequence ID" value="NZ_JACDXJ010000001.1"/>
</dbReference>
<reference evidence="11 12" key="1">
    <citation type="submission" date="2020-07" db="EMBL/GenBank/DDBJ databases">
        <title>Draft genome and description of Microvirga mediterraneensis Marseille-Q2068 sp. nov.</title>
        <authorList>
            <person name="Boxberger M."/>
        </authorList>
    </citation>
    <scope>NUCLEOTIDE SEQUENCE [LARGE SCALE GENOMIC DNA]</scope>
    <source>
        <strain evidence="11 12">Marseille-Q2068</strain>
    </source>
</reference>
<evidence type="ECO:0000256" key="4">
    <source>
        <dbReference type="ARBA" id="ARBA00022519"/>
    </source>
</evidence>
<dbReference type="InterPro" id="IPR007387">
    <property type="entry name" value="TRAP_DctQ"/>
</dbReference>
<comment type="caution">
    <text evidence="11">The sequence shown here is derived from an EMBL/GenBank/DDBJ whole genome shotgun (WGS) entry which is preliminary data.</text>
</comment>
<feature type="transmembrane region" description="Helical" evidence="9">
    <location>
        <begin position="53"/>
        <end position="69"/>
    </location>
</feature>
<evidence type="ECO:0000259" key="10">
    <source>
        <dbReference type="Pfam" id="PF04290"/>
    </source>
</evidence>
<dbReference type="Proteomes" id="UP000572984">
    <property type="component" value="Unassembled WGS sequence"/>
</dbReference>
<evidence type="ECO:0000256" key="9">
    <source>
        <dbReference type="RuleBase" id="RU369079"/>
    </source>
</evidence>
<keyword evidence="6 9" id="KW-1133">Transmembrane helix</keyword>
<evidence type="ECO:0000313" key="12">
    <source>
        <dbReference type="Proteomes" id="UP000572984"/>
    </source>
</evidence>
<name>A0A838BHB4_9HYPH</name>
<protein>
    <recommendedName>
        <fullName evidence="9">TRAP transporter small permease protein</fullName>
    </recommendedName>
</protein>
<dbReference type="Pfam" id="PF04290">
    <property type="entry name" value="DctQ"/>
    <property type="match status" value="1"/>
</dbReference>
<dbReference type="PANTHER" id="PTHR35011:SF2">
    <property type="entry name" value="2,3-DIKETO-L-GULONATE TRAP TRANSPORTER SMALL PERMEASE PROTEIN YIAM"/>
    <property type="match status" value="1"/>
</dbReference>
<dbReference type="InterPro" id="IPR055348">
    <property type="entry name" value="DctQ"/>
</dbReference>
<evidence type="ECO:0000256" key="1">
    <source>
        <dbReference type="ARBA" id="ARBA00004429"/>
    </source>
</evidence>
<keyword evidence="3" id="KW-1003">Cell membrane</keyword>
<keyword evidence="12" id="KW-1185">Reference proteome</keyword>
<keyword evidence="2 9" id="KW-0813">Transport</keyword>